<dbReference type="Pfam" id="PF13639">
    <property type="entry name" value="zf-RING_2"/>
    <property type="match status" value="1"/>
</dbReference>
<feature type="domain" description="RING-type" evidence="6">
    <location>
        <begin position="18"/>
        <end position="56"/>
    </location>
</feature>
<sequence>MMYDVDKFVHPPDPELICCICTCVFDYPMESPCRHVFCRDCIHKWLEGRKSCPTCRKRINSTSKIKPVLPIVSNMINKLLMKCEYHDNGCTQEIPLERHSEHVLGCEFKPGKCIFCNGAILVKDRDEHERTCPCRMVMCNRGCGQSIKQNALESHSCIQQLTSKIKEIEENCKKWIKETKEFMNELNLVQNEVKQMKDLKLKIEQQIDRLRNTDEIDTSIAAYNRSDENEDENEEEEEEEEDDEDEDSYDDNDGDDNYVEEEEEEENEENNDNNGGGSDSDNADDNSDNYAGSSENSDDSNGHDSSYDESSEHNYDNESEISGIQLATSDSTSDENDHDYSHNVEDDLDEVPLIDLLTDHESSEDGSWVQDSCDQSTDTTISEEFTDEEMYSSDDDNHITFYDLLNSYHSDDSDVSWDPYNISISDSSSDDQDEAEGSLRRNLRKRRASNDEPDGSSSGYRQRLRKQIRLNNSSNTSNENNE</sequence>
<dbReference type="InterPro" id="IPR001841">
    <property type="entry name" value="Znf_RING"/>
</dbReference>
<dbReference type="Proteomes" id="UP000694865">
    <property type="component" value="Unplaced"/>
</dbReference>
<keyword evidence="3" id="KW-0862">Zinc</keyword>
<keyword evidence="2 4" id="KW-0863">Zinc-finger</keyword>
<organism evidence="7 8">
    <name type="scientific">Saccoglossus kowalevskii</name>
    <name type="common">Acorn worm</name>
    <dbReference type="NCBI Taxonomy" id="10224"/>
    <lineage>
        <taxon>Eukaryota</taxon>
        <taxon>Metazoa</taxon>
        <taxon>Hemichordata</taxon>
        <taxon>Enteropneusta</taxon>
        <taxon>Harrimaniidae</taxon>
        <taxon>Saccoglossus</taxon>
    </lineage>
</organism>
<name>A0ABM0LWF4_SACKO</name>
<evidence type="ECO:0000259" key="6">
    <source>
        <dbReference type="PROSITE" id="PS50089"/>
    </source>
</evidence>
<feature type="compositionally biased region" description="Acidic residues" evidence="5">
    <location>
        <begin position="228"/>
        <end position="271"/>
    </location>
</feature>
<dbReference type="PANTHER" id="PTHR10131:SF157">
    <property type="entry name" value="RECEPTOR-ASSOCIATED FACTOR, PUTATIVE-RELATED"/>
    <property type="match status" value="1"/>
</dbReference>
<feature type="compositionally biased region" description="Polar residues" evidence="5">
    <location>
        <begin position="320"/>
        <end position="331"/>
    </location>
</feature>
<reference evidence="8" key="1">
    <citation type="submission" date="2025-08" db="UniProtKB">
        <authorList>
            <consortium name="RefSeq"/>
        </authorList>
    </citation>
    <scope>IDENTIFICATION</scope>
    <source>
        <tissue evidence="8">Testes</tissue>
    </source>
</reference>
<evidence type="ECO:0000313" key="8">
    <source>
        <dbReference type="RefSeq" id="XP_006812095.1"/>
    </source>
</evidence>
<dbReference type="PROSITE" id="PS00518">
    <property type="entry name" value="ZF_RING_1"/>
    <property type="match status" value="1"/>
</dbReference>
<evidence type="ECO:0000256" key="1">
    <source>
        <dbReference type="ARBA" id="ARBA00022723"/>
    </source>
</evidence>
<accession>A0ABM0LWF4</accession>
<dbReference type="Gene3D" id="3.30.40.10">
    <property type="entry name" value="Zinc/RING finger domain, C3HC4 (zinc finger)"/>
    <property type="match status" value="2"/>
</dbReference>
<feature type="region of interest" description="Disordered" evidence="5">
    <location>
        <begin position="219"/>
        <end position="395"/>
    </location>
</feature>
<dbReference type="SMART" id="SM00184">
    <property type="entry name" value="RING"/>
    <property type="match status" value="1"/>
</dbReference>
<feature type="compositionally biased region" description="Acidic residues" evidence="5">
    <location>
        <begin position="384"/>
        <end position="394"/>
    </location>
</feature>
<protein>
    <submittedName>
        <fullName evidence="8">Dentin sialophosphoprotein-like</fullName>
    </submittedName>
</protein>
<feature type="region of interest" description="Disordered" evidence="5">
    <location>
        <begin position="412"/>
        <end position="482"/>
    </location>
</feature>
<dbReference type="SUPFAM" id="SSF49599">
    <property type="entry name" value="TRAF domain-like"/>
    <property type="match status" value="1"/>
</dbReference>
<dbReference type="InterPro" id="IPR013083">
    <property type="entry name" value="Znf_RING/FYVE/PHD"/>
</dbReference>
<gene>
    <name evidence="8" type="primary">LOC100369450</name>
</gene>
<proteinExistence type="predicted"/>
<evidence type="ECO:0000256" key="5">
    <source>
        <dbReference type="SAM" id="MobiDB-lite"/>
    </source>
</evidence>
<evidence type="ECO:0000313" key="7">
    <source>
        <dbReference type="Proteomes" id="UP000694865"/>
    </source>
</evidence>
<dbReference type="PROSITE" id="PS50089">
    <property type="entry name" value="ZF_RING_2"/>
    <property type="match status" value="1"/>
</dbReference>
<keyword evidence="1" id="KW-0479">Metal-binding</keyword>
<evidence type="ECO:0000256" key="3">
    <source>
        <dbReference type="ARBA" id="ARBA00022833"/>
    </source>
</evidence>
<dbReference type="SUPFAM" id="SSF57850">
    <property type="entry name" value="RING/U-box"/>
    <property type="match status" value="1"/>
</dbReference>
<dbReference type="PANTHER" id="PTHR10131">
    <property type="entry name" value="TNF RECEPTOR ASSOCIATED FACTOR"/>
    <property type="match status" value="1"/>
</dbReference>
<evidence type="ECO:0000256" key="4">
    <source>
        <dbReference type="PROSITE-ProRule" id="PRU00175"/>
    </source>
</evidence>
<keyword evidence="7" id="KW-1185">Reference proteome</keyword>
<dbReference type="RefSeq" id="XP_006812095.1">
    <property type="nucleotide sequence ID" value="XM_006812032.1"/>
</dbReference>
<evidence type="ECO:0000256" key="2">
    <source>
        <dbReference type="ARBA" id="ARBA00022771"/>
    </source>
</evidence>
<feature type="compositionally biased region" description="Basic and acidic residues" evidence="5">
    <location>
        <begin position="300"/>
        <end position="316"/>
    </location>
</feature>
<feature type="compositionally biased region" description="Low complexity" evidence="5">
    <location>
        <begin position="471"/>
        <end position="482"/>
    </location>
</feature>
<feature type="compositionally biased region" description="Polar residues" evidence="5">
    <location>
        <begin position="369"/>
        <end position="383"/>
    </location>
</feature>
<dbReference type="GeneID" id="100369450"/>
<dbReference type="InterPro" id="IPR017907">
    <property type="entry name" value="Znf_RING_CS"/>
</dbReference>